<dbReference type="SUPFAM" id="SSF49344">
    <property type="entry name" value="CBD9-like"/>
    <property type="match status" value="1"/>
</dbReference>
<sequence>MLKNIWLGLVALAGMAAAADTAIYQDPDTGLTFSSAFALYKSDGRGITFRIAIPASAQQYAPFDAVLQVVVPNDVGWAGLAWGGSMTRNPLLAAWKNGNNAVITSRWTSQHTLPPTYAGSQYTLYKTGTKSNSTHWQFTAKCTGCTSWDGDGSGTTRYLNPKGGNRLAFAYSPSKPSNPSSASSSFPVHDVHGYWSHDFNAAINQNWDAVVQKLVVQ</sequence>
<name>A0AAE0K033_9PEZI</name>
<protein>
    <recommendedName>
        <fullName evidence="2">Cellobiose dehydrogenase-like cytochrome domain-containing protein</fullName>
    </recommendedName>
</protein>
<evidence type="ECO:0000313" key="3">
    <source>
        <dbReference type="EMBL" id="KAK3367190.1"/>
    </source>
</evidence>
<dbReference type="CDD" id="cd09630">
    <property type="entry name" value="CDH_like_cytochrome"/>
    <property type="match status" value="1"/>
</dbReference>
<feature type="chain" id="PRO_5042055161" description="Cellobiose dehydrogenase-like cytochrome domain-containing protein" evidence="1">
    <location>
        <begin position="19"/>
        <end position="217"/>
    </location>
</feature>
<comment type="caution">
    <text evidence="3">The sequence shown here is derived from an EMBL/GenBank/DDBJ whole genome shotgun (WGS) entry which is preliminary data.</text>
</comment>
<dbReference type="InterPro" id="IPR015920">
    <property type="entry name" value="Cellobiose_DH-like_cyt"/>
</dbReference>
<dbReference type="PANTHER" id="PTHR47797">
    <property type="entry name" value="DEHYDROGENASE, PUTATIVE (AFU_ORTHOLOGUE AFUA_8G05805)-RELATED"/>
    <property type="match status" value="1"/>
</dbReference>
<gene>
    <name evidence="3" type="ORF">B0T24DRAFT_597016</name>
</gene>
<evidence type="ECO:0000256" key="1">
    <source>
        <dbReference type="SAM" id="SignalP"/>
    </source>
</evidence>
<evidence type="ECO:0000313" key="4">
    <source>
        <dbReference type="Proteomes" id="UP001287356"/>
    </source>
</evidence>
<accession>A0AAE0K033</accession>
<evidence type="ECO:0000259" key="2">
    <source>
        <dbReference type="Pfam" id="PF16010"/>
    </source>
</evidence>
<dbReference type="PANTHER" id="PTHR47797:SF5">
    <property type="entry name" value="CELLOBIOSE DEHYDROGENASE CYTOCHROME DOMAIN-CONTAINING PROTEIN"/>
    <property type="match status" value="1"/>
</dbReference>
<dbReference type="Gene3D" id="2.60.40.1210">
    <property type="entry name" value="Cellobiose dehydrogenase, cytochrome domain"/>
    <property type="match status" value="1"/>
</dbReference>
<proteinExistence type="predicted"/>
<dbReference type="Pfam" id="PF16010">
    <property type="entry name" value="CDH-cyt"/>
    <property type="match status" value="1"/>
</dbReference>
<organism evidence="3 4">
    <name type="scientific">Lasiosphaeria ovina</name>
    <dbReference type="NCBI Taxonomy" id="92902"/>
    <lineage>
        <taxon>Eukaryota</taxon>
        <taxon>Fungi</taxon>
        <taxon>Dikarya</taxon>
        <taxon>Ascomycota</taxon>
        <taxon>Pezizomycotina</taxon>
        <taxon>Sordariomycetes</taxon>
        <taxon>Sordariomycetidae</taxon>
        <taxon>Sordariales</taxon>
        <taxon>Lasiosphaeriaceae</taxon>
        <taxon>Lasiosphaeria</taxon>
    </lineage>
</organism>
<dbReference type="EMBL" id="JAULSN010000007">
    <property type="protein sequence ID" value="KAK3367190.1"/>
    <property type="molecule type" value="Genomic_DNA"/>
</dbReference>
<reference evidence="3" key="1">
    <citation type="journal article" date="2023" name="Mol. Phylogenet. Evol.">
        <title>Genome-scale phylogeny and comparative genomics of the fungal order Sordariales.</title>
        <authorList>
            <person name="Hensen N."/>
            <person name="Bonometti L."/>
            <person name="Westerberg I."/>
            <person name="Brannstrom I.O."/>
            <person name="Guillou S."/>
            <person name="Cros-Aarteil S."/>
            <person name="Calhoun S."/>
            <person name="Haridas S."/>
            <person name="Kuo A."/>
            <person name="Mondo S."/>
            <person name="Pangilinan J."/>
            <person name="Riley R."/>
            <person name="LaButti K."/>
            <person name="Andreopoulos B."/>
            <person name="Lipzen A."/>
            <person name="Chen C."/>
            <person name="Yan M."/>
            <person name="Daum C."/>
            <person name="Ng V."/>
            <person name="Clum A."/>
            <person name="Steindorff A."/>
            <person name="Ohm R.A."/>
            <person name="Martin F."/>
            <person name="Silar P."/>
            <person name="Natvig D.O."/>
            <person name="Lalanne C."/>
            <person name="Gautier V."/>
            <person name="Ament-Velasquez S.L."/>
            <person name="Kruys A."/>
            <person name="Hutchinson M.I."/>
            <person name="Powell A.J."/>
            <person name="Barry K."/>
            <person name="Miller A.N."/>
            <person name="Grigoriev I.V."/>
            <person name="Debuchy R."/>
            <person name="Gladieux P."/>
            <person name="Hiltunen Thoren M."/>
            <person name="Johannesson H."/>
        </authorList>
    </citation>
    <scope>NUCLEOTIDE SEQUENCE</scope>
    <source>
        <strain evidence="3">CBS 958.72</strain>
    </source>
</reference>
<feature type="signal peptide" evidence="1">
    <location>
        <begin position="1"/>
        <end position="18"/>
    </location>
</feature>
<dbReference type="AlphaFoldDB" id="A0AAE0K033"/>
<dbReference type="Proteomes" id="UP001287356">
    <property type="component" value="Unassembled WGS sequence"/>
</dbReference>
<keyword evidence="1" id="KW-0732">Signal</keyword>
<feature type="domain" description="Cellobiose dehydrogenase-like cytochrome" evidence="2">
    <location>
        <begin position="24"/>
        <end position="208"/>
    </location>
</feature>
<keyword evidence="4" id="KW-1185">Reference proteome</keyword>
<reference evidence="3" key="2">
    <citation type="submission" date="2023-06" db="EMBL/GenBank/DDBJ databases">
        <authorList>
            <consortium name="Lawrence Berkeley National Laboratory"/>
            <person name="Haridas S."/>
            <person name="Hensen N."/>
            <person name="Bonometti L."/>
            <person name="Westerberg I."/>
            <person name="Brannstrom I.O."/>
            <person name="Guillou S."/>
            <person name="Cros-Aarteil S."/>
            <person name="Calhoun S."/>
            <person name="Kuo A."/>
            <person name="Mondo S."/>
            <person name="Pangilinan J."/>
            <person name="Riley R."/>
            <person name="Labutti K."/>
            <person name="Andreopoulos B."/>
            <person name="Lipzen A."/>
            <person name="Chen C."/>
            <person name="Yanf M."/>
            <person name="Daum C."/>
            <person name="Ng V."/>
            <person name="Clum A."/>
            <person name="Steindorff A."/>
            <person name="Ohm R."/>
            <person name="Martin F."/>
            <person name="Silar P."/>
            <person name="Natvig D."/>
            <person name="Lalanne C."/>
            <person name="Gautier V."/>
            <person name="Ament-Velasquez S.L."/>
            <person name="Kruys A."/>
            <person name="Hutchinson M.I."/>
            <person name="Powell A.J."/>
            <person name="Barry K."/>
            <person name="Miller A.N."/>
            <person name="Grigoriev I.V."/>
            <person name="Debuchy R."/>
            <person name="Gladieux P."/>
            <person name="Thoren M.H."/>
            <person name="Johannesson H."/>
        </authorList>
    </citation>
    <scope>NUCLEOTIDE SEQUENCE</scope>
    <source>
        <strain evidence="3">CBS 958.72</strain>
    </source>
</reference>